<dbReference type="GO" id="GO:0010557">
    <property type="term" value="P:positive regulation of macromolecule biosynthetic process"/>
    <property type="evidence" value="ECO:0007669"/>
    <property type="project" value="UniProtKB-ARBA"/>
</dbReference>
<evidence type="ECO:0000256" key="12">
    <source>
        <dbReference type="PROSITE-ProRule" id="PRU00176"/>
    </source>
</evidence>
<feature type="domain" description="RRM" evidence="16">
    <location>
        <begin position="123"/>
        <end position="208"/>
    </location>
</feature>
<feature type="region of interest" description="Disordered" evidence="14">
    <location>
        <begin position="685"/>
        <end position="735"/>
    </location>
</feature>
<dbReference type="CDD" id="cd12438">
    <property type="entry name" value="RRM_CNOT4"/>
    <property type="match status" value="1"/>
</dbReference>
<dbReference type="GO" id="GO:0051254">
    <property type="term" value="P:positive regulation of RNA metabolic process"/>
    <property type="evidence" value="ECO:0007669"/>
    <property type="project" value="UniProtKB-ARBA"/>
</dbReference>
<feature type="region of interest" description="Disordered" evidence="14">
    <location>
        <begin position="988"/>
        <end position="1012"/>
    </location>
</feature>
<dbReference type="GO" id="GO:0005634">
    <property type="term" value="C:nucleus"/>
    <property type="evidence" value="ECO:0007669"/>
    <property type="project" value="UniProtKB-SubCell"/>
</dbReference>
<keyword evidence="10" id="KW-0539">Nucleus</keyword>
<dbReference type="FunFam" id="3.30.70.330:FF:000257">
    <property type="entry name" value="CCR4-NOT core complex subunit Not4"/>
    <property type="match status" value="1"/>
</dbReference>
<evidence type="ECO:0000256" key="2">
    <source>
        <dbReference type="ARBA" id="ARBA00022491"/>
    </source>
</evidence>
<dbReference type="Gene3D" id="3.30.40.10">
    <property type="entry name" value="Zinc/RING finger domain, C3HC4 (zinc finger)"/>
    <property type="match status" value="1"/>
</dbReference>
<dbReference type="GO" id="GO:0016567">
    <property type="term" value="P:protein ubiquitination"/>
    <property type="evidence" value="ECO:0007669"/>
    <property type="project" value="TreeGrafter"/>
</dbReference>
<proteinExistence type="predicted"/>
<feature type="region of interest" description="Disordered" evidence="14">
    <location>
        <begin position="529"/>
        <end position="550"/>
    </location>
</feature>
<evidence type="ECO:0000256" key="10">
    <source>
        <dbReference type="ARBA" id="ARBA00023242"/>
    </source>
</evidence>
<dbReference type="Pfam" id="PF00076">
    <property type="entry name" value="RRM_1"/>
    <property type="match status" value="1"/>
</dbReference>
<comment type="subcellular location">
    <subcellularLocation>
        <location evidence="1">Nucleus</location>
    </subcellularLocation>
</comment>
<evidence type="ECO:0000256" key="6">
    <source>
        <dbReference type="ARBA" id="ARBA00022884"/>
    </source>
</evidence>
<evidence type="ECO:0000256" key="9">
    <source>
        <dbReference type="ARBA" id="ARBA00023163"/>
    </source>
</evidence>
<name>A0A4S9LD33_AURPU</name>
<dbReference type="PANTHER" id="PTHR12603">
    <property type="entry name" value="CCR4-NOT TRANSCRIPTION COMPLEX RELATED"/>
    <property type="match status" value="1"/>
</dbReference>
<protein>
    <recommendedName>
        <fullName evidence="19">RING-type domain-containing protein</fullName>
    </recommendedName>
</protein>
<dbReference type="EMBL" id="QZBD01000138">
    <property type="protein sequence ID" value="THY26840.1"/>
    <property type="molecule type" value="Genomic_DNA"/>
</dbReference>
<keyword evidence="7" id="KW-0805">Transcription regulation</keyword>
<keyword evidence="6 12" id="KW-0694">RNA-binding</keyword>
<evidence type="ECO:0000313" key="18">
    <source>
        <dbReference type="Proteomes" id="UP000306584"/>
    </source>
</evidence>
<feature type="compositionally biased region" description="Polar residues" evidence="14">
    <location>
        <begin position="301"/>
        <end position="321"/>
    </location>
</feature>
<feature type="compositionally biased region" description="Low complexity" evidence="14">
    <location>
        <begin position="839"/>
        <end position="855"/>
    </location>
</feature>
<feature type="compositionally biased region" description="Low complexity" evidence="14">
    <location>
        <begin position="581"/>
        <end position="593"/>
    </location>
</feature>
<feature type="region of interest" description="Disordered" evidence="14">
    <location>
        <begin position="247"/>
        <end position="374"/>
    </location>
</feature>
<dbReference type="PROSITE" id="PS50102">
    <property type="entry name" value="RRM"/>
    <property type="match status" value="1"/>
</dbReference>
<dbReference type="GO" id="GO:0030015">
    <property type="term" value="C:CCR4-NOT core complex"/>
    <property type="evidence" value="ECO:0007669"/>
    <property type="project" value="UniProtKB-ARBA"/>
</dbReference>
<feature type="compositionally biased region" description="Basic and acidic residues" evidence="14">
    <location>
        <begin position="1193"/>
        <end position="1207"/>
    </location>
</feature>
<comment type="caution">
    <text evidence="17">The sequence shown here is derived from an EMBL/GenBank/DDBJ whole genome shotgun (WGS) entry which is preliminary data.</text>
</comment>
<feature type="region of interest" description="Disordered" evidence="14">
    <location>
        <begin position="777"/>
        <end position="880"/>
    </location>
</feature>
<feature type="compositionally biased region" description="Low complexity" evidence="14">
    <location>
        <begin position="1108"/>
        <end position="1121"/>
    </location>
</feature>
<dbReference type="CDD" id="cd16618">
    <property type="entry name" value="mRING-HC-C4C4_CNOT4"/>
    <property type="match status" value="1"/>
</dbReference>
<dbReference type="SUPFAM" id="SSF54928">
    <property type="entry name" value="RNA-binding domain, RBD"/>
    <property type="match status" value="1"/>
</dbReference>
<dbReference type="InterPro" id="IPR001841">
    <property type="entry name" value="Znf_RING"/>
</dbReference>
<evidence type="ECO:0000256" key="8">
    <source>
        <dbReference type="ARBA" id="ARBA00023054"/>
    </source>
</evidence>
<feature type="compositionally biased region" description="Polar residues" evidence="14">
    <location>
        <begin position="1079"/>
        <end position="1093"/>
    </location>
</feature>
<keyword evidence="3" id="KW-0479">Metal-binding</keyword>
<feature type="compositionally biased region" description="Polar residues" evidence="14">
    <location>
        <begin position="1060"/>
        <end position="1070"/>
    </location>
</feature>
<evidence type="ECO:0000256" key="11">
    <source>
        <dbReference type="PROSITE-ProRule" id="PRU00175"/>
    </source>
</evidence>
<feature type="compositionally biased region" description="Low complexity" evidence="14">
    <location>
        <begin position="1235"/>
        <end position="1255"/>
    </location>
</feature>
<dbReference type="SUPFAM" id="SSF57850">
    <property type="entry name" value="RING/U-box"/>
    <property type="match status" value="1"/>
</dbReference>
<dbReference type="GO" id="GO:0061630">
    <property type="term" value="F:ubiquitin protein ligase activity"/>
    <property type="evidence" value="ECO:0007669"/>
    <property type="project" value="UniProtKB-ARBA"/>
</dbReference>
<feature type="region of interest" description="Disordered" evidence="14">
    <location>
        <begin position="581"/>
        <end position="627"/>
    </location>
</feature>
<sequence>MSRTQQDQFIDDDEEETCPLCVEEFDLSDRGFRPCVCGYQICQFCYHNVRNNMNGLCPACRRPYDDANIEFRKPGPEEEALWRAKQAAKQKKQSAAAQKEAQKREADTLSRKHLAGLRVVQKNLVYVTGLSPSVQEDRLLETLRGDQYFGQYGKIVKIVVSKAKDNINPQSVGVYVTYARKQDAASCIAAVDGSQNANRVLRAQFGTTKYCSAYLRNEQCTNRNCMFLHEPGEENDSFTRQDLSSMNVASTQHPQALSQPTSQPPPQSQQPVAAAHTLSRQDSQYIPPSPSVEHDGPALPSTASWASKAPQMSRTASSRSVSLVMPKETVKEKPKPEPQPQPEPEREPSPVEPEEPPTPSPPPAPVAPVKKKQPAVEDPFTHMFKAFQSFDLKFVLSSKTMEEHALDFDNFPSLFDPHGGAKRRAMRLREEEEDEERRRLEAEAQLAQQTVNSVEDDNGPELGGSMQLGGEPEDTMGRGQSPQHAIEPPSRTNSVIDGGFLSNELSNLSITAPNLTAQQRQQLLLQQFKTPSAASTQPPFQPPPAAPAGHARNVSRYTFANDSSSASAAVKPVANPKLMNQQSSMMPSQSSFQQPPPGGFYSNVQGPPPGLKTTGTPPFSGGGMFGQGHGFATSGLGYGANLTGRNPNDEMMRDLLRNRNLGGGAQLSDAAKREYLFPSFLHQHPTSSTPVPAPGLLNLPYGTQPQGFQDAAQKPKKKGKKHKHANTSSSGGGVVDVADPSILQARLHQAGQIGNQGLFTGQGQDISDISSLGGAAHLSSDLFDEPGRSTPPVPPGLEGLGQSLPLDIDDEEEGSRRPTPSIPPGFTAPVLPPLKDESTTSLPTSRSSSRASLRRGNSQILPAVPVLPGTPSRAPTPLRHETRPFAGVVNEFATPTKRGRSETHLANVEYAEGNDATPGAEAEVQTKAETKAEKAEAKKLKRADKAAKKEAERLEKAEKAAAAAYAAAEATAQKNAAEMLEKAAAQAKAAAAAAEVQSAPPGASKDEKNKAATNTVDLVKDLTPAEAAAAAKSAAGETVSKKKNPGKIDITAAVLKGSEVPTSVTSTPVKSENIPRTWGNITTSRPQSPSIASDSAKKVTAPRTLRLTTTQVAPAPVVATAIRPNATAASRLPSRQPSIASIPPPGTPGSEHISDDVSVTSTSLSRANSPPPSSSRVGSAYQRANTKSQQKKLRQEKARQATEEILSKDINQPITEPIHEAITSRKKKSKRDKPATPAASTPVASTPVPSRPASPKMKAKHEEPPKVEKPATPVKVETPPPPPPAPVTPVKTPPPPPPPAALTPASLIAELRSEHGTIAGAFDAFFRPFAQTVAHYKPTQAPTPADLSPDNAIPAHMPELKKDDIEILLSGHAWRPVTEEQQRLWERLVISPTGTIIRHMEPQLEDRFLAMEAMNRQLPENLKFHPIQHSNTPTDLDFPALDIAALRREFDGATNGNRHRSANAMEKAVEEGSKKGSFLVDTAGKYVNEFIMPPVPLSPPSEKAIKEEQQRDKNHIVSVEDLERRLAEAKRFADDKEAGLRRLVKRNRKVIGLTH</sequence>
<feature type="region of interest" description="Disordered" evidence="14">
    <location>
        <begin position="1060"/>
        <end position="1303"/>
    </location>
</feature>
<dbReference type="InterPro" id="IPR039515">
    <property type="entry name" value="NOT4_mRING-HC-C4C4"/>
</dbReference>
<gene>
    <name evidence="17" type="ORF">D6D01_04321</name>
</gene>
<dbReference type="InterPro" id="IPR000504">
    <property type="entry name" value="RRM_dom"/>
</dbReference>
<accession>A0A4S9LD33</accession>
<dbReference type="Proteomes" id="UP000306584">
    <property type="component" value="Unassembled WGS sequence"/>
</dbReference>
<dbReference type="InterPro" id="IPR013083">
    <property type="entry name" value="Znf_RING/FYVE/PHD"/>
</dbReference>
<keyword evidence="9" id="KW-0804">Transcription</keyword>
<organism evidence="17 18">
    <name type="scientific">Aureobasidium pullulans</name>
    <name type="common">Black yeast</name>
    <name type="synonym">Pullularia pullulans</name>
    <dbReference type="NCBI Taxonomy" id="5580"/>
    <lineage>
        <taxon>Eukaryota</taxon>
        <taxon>Fungi</taxon>
        <taxon>Dikarya</taxon>
        <taxon>Ascomycota</taxon>
        <taxon>Pezizomycotina</taxon>
        <taxon>Dothideomycetes</taxon>
        <taxon>Dothideomycetidae</taxon>
        <taxon>Dothideales</taxon>
        <taxon>Saccotheciaceae</taxon>
        <taxon>Aureobasidium</taxon>
    </lineage>
</organism>
<dbReference type="SMART" id="SM00360">
    <property type="entry name" value="RRM"/>
    <property type="match status" value="1"/>
</dbReference>
<evidence type="ECO:0000259" key="16">
    <source>
        <dbReference type="PROSITE" id="PS50102"/>
    </source>
</evidence>
<dbReference type="InterPro" id="IPR034261">
    <property type="entry name" value="CNOT4_RRM"/>
</dbReference>
<feature type="compositionally biased region" description="Basic residues" evidence="14">
    <location>
        <begin position="714"/>
        <end position="725"/>
    </location>
</feature>
<feature type="domain" description="RING-type" evidence="15">
    <location>
        <begin position="18"/>
        <end position="61"/>
    </location>
</feature>
<evidence type="ECO:0000259" key="15">
    <source>
        <dbReference type="PROSITE" id="PS50089"/>
    </source>
</evidence>
<dbReference type="GO" id="GO:0003723">
    <property type="term" value="F:RNA binding"/>
    <property type="evidence" value="ECO:0007669"/>
    <property type="project" value="UniProtKB-UniRule"/>
</dbReference>
<keyword evidence="2" id="KW-0678">Repressor</keyword>
<evidence type="ECO:0000256" key="1">
    <source>
        <dbReference type="ARBA" id="ARBA00004123"/>
    </source>
</evidence>
<evidence type="ECO:0000256" key="5">
    <source>
        <dbReference type="ARBA" id="ARBA00022833"/>
    </source>
</evidence>
<feature type="compositionally biased region" description="Pro residues" evidence="14">
    <location>
        <begin position="1278"/>
        <end position="1301"/>
    </location>
</feature>
<dbReference type="InterPro" id="IPR039780">
    <property type="entry name" value="Mot2"/>
</dbReference>
<dbReference type="PROSITE" id="PS50089">
    <property type="entry name" value="ZF_RING_2"/>
    <property type="match status" value="1"/>
</dbReference>
<keyword evidence="4 11" id="KW-0863">Zinc-finger</keyword>
<dbReference type="InterPro" id="IPR003954">
    <property type="entry name" value="RRM_euk-type"/>
</dbReference>
<dbReference type="InterPro" id="IPR035979">
    <property type="entry name" value="RBD_domain_sf"/>
</dbReference>
<dbReference type="Pfam" id="PF14570">
    <property type="entry name" value="zf-RING_4"/>
    <property type="match status" value="1"/>
</dbReference>
<keyword evidence="8 13" id="KW-0175">Coiled coil</keyword>
<feature type="coiled-coil region" evidence="13">
    <location>
        <begin position="85"/>
        <end position="112"/>
    </location>
</feature>
<evidence type="ECO:0000313" key="17">
    <source>
        <dbReference type="EMBL" id="THY26840.1"/>
    </source>
</evidence>
<evidence type="ECO:0000256" key="14">
    <source>
        <dbReference type="SAM" id="MobiDB-lite"/>
    </source>
</evidence>
<dbReference type="GO" id="GO:0000956">
    <property type="term" value="P:nuclear-transcribed mRNA catabolic process"/>
    <property type="evidence" value="ECO:0007669"/>
    <property type="project" value="UniProtKB-ARBA"/>
</dbReference>
<feature type="region of interest" description="Disordered" evidence="14">
    <location>
        <begin position="449"/>
        <end position="498"/>
    </location>
</feature>
<reference evidence="17 18" key="1">
    <citation type="submission" date="2018-10" db="EMBL/GenBank/DDBJ databases">
        <title>Fifty Aureobasidium pullulans genomes reveal a recombining polyextremotolerant generalist.</title>
        <authorList>
            <person name="Gostincar C."/>
            <person name="Turk M."/>
            <person name="Zajc J."/>
            <person name="Gunde-Cimerman N."/>
        </authorList>
    </citation>
    <scope>NUCLEOTIDE SEQUENCE [LARGE SCALE GENOMIC DNA]</scope>
    <source>
        <strain evidence="17 18">EXF-6604</strain>
    </source>
</reference>
<keyword evidence="5" id="KW-0862">Zinc</keyword>
<evidence type="ECO:0000256" key="4">
    <source>
        <dbReference type="ARBA" id="ARBA00022771"/>
    </source>
</evidence>
<dbReference type="GO" id="GO:0008270">
    <property type="term" value="F:zinc ion binding"/>
    <property type="evidence" value="ECO:0007669"/>
    <property type="project" value="UniProtKB-KW"/>
</dbReference>
<dbReference type="InterPro" id="IPR012677">
    <property type="entry name" value="Nucleotide-bd_a/b_plait_sf"/>
</dbReference>
<evidence type="ECO:0008006" key="19">
    <source>
        <dbReference type="Google" id="ProtNLM"/>
    </source>
</evidence>
<feature type="compositionally biased region" description="Pro residues" evidence="14">
    <location>
        <begin position="356"/>
        <end position="366"/>
    </location>
</feature>
<evidence type="ECO:0000256" key="7">
    <source>
        <dbReference type="ARBA" id="ARBA00023015"/>
    </source>
</evidence>
<feature type="compositionally biased region" description="Basic and acidic residues" evidence="14">
    <location>
        <begin position="1260"/>
        <end position="1269"/>
    </location>
</feature>
<evidence type="ECO:0000256" key="3">
    <source>
        <dbReference type="ARBA" id="ARBA00022723"/>
    </source>
</evidence>
<dbReference type="SMART" id="SM00361">
    <property type="entry name" value="RRM_1"/>
    <property type="match status" value="1"/>
</dbReference>
<dbReference type="FunFam" id="3.30.40.10:FF:000006">
    <property type="entry name" value="CCR4-NOT transcription complex subunit 4"/>
    <property type="match status" value="1"/>
</dbReference>
<dbReference type="PANTHER" id="PTHR12603:SF0">
    <property type="entry name" value="CCR4-NOT TRANSCRIPTION COMPLEX SUBUNIT 4"/>
    <property type="match status" value="1"/>
</dbReference>
<dbReference type="Gene3D" id="3.30.70.330">
    <property type="match status" value="1"/>
</dbReference>
<feature type="compositionally biased region" description="Low complexity" evidence="14">
    <location>
        <begin position="529"/>
        <end position="538"/>
    </location>
</feature>
<evidence type="ECO:0000256" key="13">
    <source>
        <dbReference type="SAM" id="Coils"/>
    </source>
</evidence>